<accession>A0A1I6QGE8</accession>
<evidence type="ECO:0000313" key="2">
    <source>
        <dbReference type="Proteomes" id="UP000199312"/>
    </source>
</evidence>
<reference evidence="2" key="1">
    <citation type="submission" date="2016-10" db="EMBL/GenBank/DDBJ databases">
        <authorList>
            <person name="Varghese N."/>
            <person name="Submissions S."/>
        </authorList>
    </citation>
    <scope>NUCLEOTIDE SEQUENCE [LARGE SCALE GENOMIC DNA]</scope>
    <source>
        <strain evidence="2">DSM 24450</strain>
    </source>
</reference>
<gene>
    <name evidence="1" type="ORF">SAMN04488006_1742</name>
</gene>
<evidence type="ECO:0000313" key="1">
    <source>
        <dbReference type="EMBL" id="SFS51370.1"/>
    </source>
</evidence>
<sequence length="53" mass="6019">MNTIDSSLCSNCNNRKTCTLTESKRFIWSCSEFDNTNTKSELKTSAKKAVAYF</sequence>
<keyword evidence="2" id="KW-1185">Reference proteome</keyword>
<dbReference type="EMBL" id="FOZP01000004">
    <property type="protein sequence ID" value="SFS51370.1"/>
    <property type="molecule type" value="Genomic_DNA"/>
</dbReference>
<dbReference type="AlphaFoldDB" id="A0A1I6QGE8"/>
<organism evidence="1 2">
    <name type="scientific">Lutibacter maritimus</name>
    <dbReference type="NCBI Taxonomy" id="593133"/>
    <lineage>
        <taxon>Bacteria</taxon>
        <taxon>Pseudomonadati</taxon>
        <taxon>Bacteroidota</taxon>
        <taxon>Flavobacteriia</taxon>
        <taxon>Flavobacteriales</taxon>
        <taxon>Flavobacteriaceae</taxon>
        <taxon>Lutibacter</taxon>
    </lineage>
</organism>
<protein>
    <submittedName>
        <fullName evidence="1">Uncharacterized protein</fullName>
    </submittedName>
</protein>
<dbReference type="RefSeq" id="WP_177219178.1">
    <property type="nucleotide sequence ID" value="NZ_FOZP01000004.1"/>
</dbReference>
<dbReference type="STRING" id="593133.SAMN04488006_1742"/>
<dbReference type="Proteomes" id="UP000199312">
    <property type="component" value="Unassembled WGS sequence"/>
</dbReference>
<proteinExistence type="predicted"/>
<name>A0A1I6QGE8_9FLAO</name>